<evidence type="ECO:0000313" key="1">
    <source>
        <dbReference type="EMBL" id="PKW16911.1"/>
    </source>
</evidence>
<proteinExistence type="predicted"/>
<reference evidence="1" key="1">
    <citation type="submission" date="2017-12" db="EMBL/GenBank/DDBJ databases">
        <title>Sequencing the genomes of 1000 Actinobacteria strains.</title>
        <authorList>
            <person name="Klenk H.-P."/>
        </authorList>
    </citation>
    <scope>NUCLEOTIDE SEQUENCE [LARGE SCALE GENOMIC DNA]</scope>
    <source>
        <strain evidence="1">DSM 44228</strain>
    </source>
</reference>
<gene>
    <name evidence="1" type="ORF">A8926_4819</name>
</gene>
<dbReference type="Proteomes" id="UP000233786">
    <property type="component" value="Unassembled WGS sequence"/>
</dbReference>
<keyword evidence="2" id="KW-1185">Reference proteome</keyword>
<evidence type="ECO:0000313" key="2">
    <source>
        <dbReference type="Proteomes" id="UP000233786"/>
    </source>
</evidence>
<dbReference type="EMBL" id="PJNB01000001">
    <property type="protein sequence ID" value="PKW16911.1"/>
    <property type="molecule type" value="Genomic_DNA"/>
</dbReference>
<protein>
    <submittedName>
        <fullName evidence="1">Uncharacterized protein</fullName>
    </submittedName>
</protein>
<dbReference type="STRING" id="994479.GCA_000194155_04596"/>
<dbReference type="AlphaFoldDB" id="A0A2N3Y235"/>
<name>A0A2N3Y235_SACSN</name>
<accession>A0A2N3Y235</accession>
<sequence length="259" mass="28675">MKRIRCRFAGPNLRPEWPPRSEIKYGKLHTRLREKALSDQFVRLCFSYFFCPIYRRIRISLKVDGQGFCAVRRSLLGICQNSFELFWKPLGRFREIRRCAVMSLVWGLSPVRVTFHIGRQSIGGIALAFPSESGRCPRPPVLRRGPDGGARLTHSAEPGLLGDRPMWIYVEVRTSGRRRRAAACGGTHRGHAHRGTLLVARSRRAGVGRSAARGAPGLAGQPVQVNSTACQPVAPSGTTGRRSGVCVLPVRSVARHSTT</sequence>
<organism evidence="1 2">
    <name type="scientific">Saccharopolyspora spinosa</name>
    <dbReference type="NCBI Taxonomy" id="60894"/>
    <lineage>
        <taxon>Bacteria</taxon>
        <taxon>Bacillati</taxon>
        <taxon>Actinomycetota</taxon>
        <taxon>Actinomycetes</taxon>
        <taxon>Pseudonocardiales</taxon>
        <taxon>Pseudonocardiaceae</taxon>
        <taxon>Saccharopolyspora</taxon>
    </lineage>
</organism>
<comment type="caution">
    <text evidence="1">The sequence shown here is derived from an EMBL/GenBank/DDBJ whole genome shotgun (WGS) entry which is preliminary data.</text>
</comment>